<name>A0ABV4VA50_9BACL</name>
<dbReference type="CDD" id="cd05930">
    <property type="entry name" value="A_NRPS"/>
    <property type="match status" value="1"/>
</dbReference>
<dbReference type="SUPFAM" id="SSF47336">
    <property type="entry name" value="ACP-like"/>
    <property type="match status" value="1"/>
</dbReference>
<protein>
    <submittedName>
        <fullName evidence="7">Amino acid adenylation domain-containing protein</fullName>
    </submittedName>
</protein>
<proteinExistence type="inferred from homology"/>
<reference evidence="7 8" key="1">
    <citation type="submission" date="2024-09" db="EMBL/GenBank/DDBJ databases">
        <authorList>
            <person name="Makale K.P.P."/>
            <person name="Makhzoum A."/>
            <person name="Rantong G."/>
            <person name="Rahube T.O."/>
        </authorList>
    </citation>
    <scope>NUCLEOTIDE SEQUENCE [LARGE SCALE GENOMIC DNA]</scope>
    <source>
        <strain evidence="7 8">KM_D13</strain>
    </source>
</reference>
<keyword evidence="3" id="KW-0677">Repeat</keyword>
<dbReference type="PANTHER" id="PTHR45527:SF1">
    <property type="entry name" value="FATTY ACID SYNTHASE"/>
    <property type="match status" value="1"/>
</dbReference>
<dbReference type="Proteomes" id="UP001575622">
    <property type="component" value="Unassembled WGS sequence"/>
</dbReference>
<keyword evidence="5" id="KW-0511">Multifunctional enzyme</keyword>
<dbReference type="InterPro" id="IPR001242">
    <property type="entry name" value="Condensation_dom"/>
</dbReference>
<evidence type="ECO:0000313" key="7">
    <source>
        <dbReference type="EMBL" id="MFB0846525.1"/>
    </source>
</evidence>
<dbReference type="Gene3D" id="2.30.38.10">
    <property type="entry name" value="Luciferase, Domain 3"/>
    <property type="match status" value="1"/>
</dbReference>
<dbReference type="InterPro" id="IPR023213">
    <property type="entry name" value="CAT-like_dom_sf"/>
</dbReference>
<dbReference type="InterPro" id="IPR000873">
    <property type="entry name" value="AMP-dep_synth/lig_dom"/>
</dbReference>
<dbReference type="InterPro" id="IPR036736">
    <property type="entry name" value="ACP-like_sf"/>
</dbReference>
<dbReference type="Gene3D" id="1.10.1200.10">
    <property type="entry name" value="ACP-like"/>
    <property type="match status" value="1"/>
</dbReference>
<dbReference type="Pfam" id="PF00668">
    <property type="entry name" value="Condensation"/>
    <property type="match status" value="1"/>
</dbReference>
<evidence type="ECO:0000313" key="8">
    <source>
        <dbReference type="Proteomes" id="UP001575622"/>
    </source>
</evidence>
<keyword evidence="8" id="KW-1185">Reference proteome</keyword>
<dbReference type="PROSITE" id="PS00455">
    <property type="entry name" value="AMP_BINDING"/>
    <property type="match status" value="1"/>
</dbReference>
<dbReference type="Pfam" id="PF00501">
    <property type="entry name" value="AMP-binding"/>
    <property type="match status" value="1"/>
</dbReference>
<dbReference type="InterPro" id="IPR009081">
    <property type="entry name" value="PP-bd_ACP"/>
</dbReference>
<accession>A0ABV4VA50</accession>
<dbReference type="InterPro" id="IPR045851">
    <property type="entry name" value="AMP-bd_C_sf"/>
</dbReference>
<dbReference type="Gene3D" id="3.30.300.30">
    <property type="match status" value="1"/>
</dbReference>
<dbReference type="PANTHER" id="PTHR45527">
    <property type="entry name" value="NONRIBOSOMAL PEPTIDE SYNTHETASE"/>
    <property type="match status" value="1"/>
</dbReference>
<dbReference type="EMBL" id="JBHDLN010000022">
    <property type="protein sequence ID" value="MFB0846525.1"/>
    <property type="molecule type" value="Genomic_DNA"/>
</dbReference>
<dbReference type="RefSeq" id="WP_373956475.1">
    <property type="nucleotide sequence ID" value="NZ_JBHDLN010000022.1"/>
</dbReference>
<evidence type="ECO:0000256" key="5">
    <source>
        <dbReference type="ARBA" id="ARBA00023268"/>
    </source>
</evidence>
<keyword evidence="4" id="KW-0045">Antibiotic biosynthesis</keyword>
<dbReference type="CDD" id="cd19531">
    <property type="entry name" value="LCL_NRPS-like"/>
    <property type="match status" value="1"/>
</dbReference>
<evidence type="ECO:0000256" key="4">
    <source>
        <dbReference type="ARBA" id="ARBA00023194"/>
    </source>
</evidence>
<dbReference type="SUPFAM" id="SSF56801">
    <property type="entry name" value="Acetyl-CoA synthetase-like"/>
    <property type="match status" value="1"/>
</dbReference>
<dbReference type="InterPro" id="IPR025110">
    <property type="entry name" value="AMP-bd_C"/>
</dbReference>
<comment type="cofactor">
    <cofactor evidence="1">
        <name>pantetheine 4'-phosphate</name>
        <dbReference type="ChEBI" id="CHEBI:47942"/>
    </cofactor>
</comment>
<comment type="caution">
    <text evidence="7">The sequence shown here is derived from an EMBL/GenBank/DDBJ whole genome shotgun (WGS) entry which is preliminary data.</text>
</comment>
<dbReference type="NCBIfam" id="TIGR01733">
    <property type="entry name" value="AA-adenyl-dom"/>
    <property type="match status" value="1"/>
</dbReference>
<dbReference type="Gene3D" id="3.30.559.10">
    <property type="entry name" value="Chloramphenicol acetyltransferase-like domain"/>
    <property type="match status" value="1"/>
</dbReference>
<dbReference type="Gene3D" id="3.40.50.980">
    <property type="match status" value="2"/>
</dbReference>
<dbReference type="Gene3D" id="3.30.559.30">
    <property type="entry name" value="Nonribosomal peptide synthetase, condensation domain"/>
    <property type="match status" value="1"/>
</dbReference>
<dbReference type="Pfam" id="PF13193">
    <property type="entry name" value="AMP-binding_C"/>
    <property type="match status" value="1"/>
</dbReference>
<dbReference type="PROSITE" id="PS50075">
    <property type="entry name" value="CARRIER"/>
    <property type="match status" value="1"/>
</dbReference>
<dbReference type="SUPFAM" id="SSF52777">
    <property type="entry name" value="CoA-dependent acyltransferases"/>
    <property type="match status" value="2"/>
</dbReference>
<dbReference type="InterPro" id="IPR020845">
    <property type="entry name" value="AMP-binding_CS"/>
</dbReference>
<evidence type="ECO:0000256" key="2">
    <source>
        <dbReference type="ARBA" id="ARBA00006432"/>
    </source>
</evidence>
<comment type="similarity">
    <text evidence="2">Belongs to the ATP-dependent AMP-binding enzyme family.</text>
</comment>
<sequence length="1112" mass="126975">MSGLTKEQAKRFAELLKEKGLQSSQQNHRIPTQNERAPVSLTYAQKQIWFFELMNPGSTAYHIHFGLHMSGKLNVTAFLSALQGLVKRHDILRTRIQIMDGKPTQVYDPGMKVETEILCIDADRDLTEEDFVLRLSRETLLQPFDLLNGPLVRFQLAQINEQTNVLLVTIHHMIADGWSTGIMLQEVSRHYSDQLNGSQETMPELSIQYADYAAWHNNRSGEWDVALDYWTEHLREAPALTELPLDFLRPDVQNYTGASLHFSTSPELTSRIHGYCQRNGITVFMFLLAAFNVLIMRYTEQEDLVLGIPLAGRDAPETRNLIGMFVNTIAIRTRLSGQMTFRELAAQIRDNVLAGFQNGHVPFYKLVEHLAPQRNLSHSLLFQIMFMMQDTPMPDLKIHDIDLRLLKTEYGSSQFDLSVSWKEGTGNLEGIMEYNTTLFKRGTIQRIQQHYVTLLDQICKDPDKRIARLSLINAWEEERVRCQGKNEMELEKESLIELFERQVATTPRSLAMFNEDERLTYQELEAKANRLAHYIKNRGVCANSYVGIMLERSSDFVVAALAVLKADSVYIPLEPHAPTDRSLYMLLHSGASMLITAEACFNQRLTQDLNIILVDREAEIIATGPAEPLKRETSIDQKKIAAVIYTSGTTGKPKGVMLEHRGLINLVQSFIDTYQVRTNDRLLPVTSVASASFIGEIFPMLCAGGSLYLPEYRELLDMEKLCKSIRKHEITIMSSVPSFIAFLNRQHNEVPHLRLILSGGEALHYDEFDKLLPSKVIVNSYGLTESTVCSAYHIIRQDEICDANTLPIGKPIRHTQIYVMDRYLNCMPVGCIGEICITGVGVSPGYIHNDSLTSERFVEHPWYPGRRMLRTGDKGRWLEDGTIEYLGRMDKQFKIRGFRIEPGEIEARIRQYPGVQNVSVQIRQWDEIGRFIVAYIQPEPENSLHAASIKDWLRIRLPEYMVPSKYYLVRDFPLNMNGKTDATRLDELAIELPINSIDTKKSETVLEQKLAEIWKEILKLDQVSIEHNFFDLGGHSLLLADVFSRVKKEINPHIQLVDLFKYPSIASLAVYLSQTGKSQHLNEQVIQRIKKQKASIQQRKAKMEHLKPKGGA</sequence>
<dbReference type="Pfam" id="PF00550">
    <property type="entry name" value="PP-binding"/>
    <property type="match status" value="1"/>
</dbReference>
<organism evidence="7 8">
    <name type="scientific">Paenibacillus oleatilyticus</name>
    <dbReference type="NCBI Taxonomy" id="2594886"/>
    <lineage>
        <taxon>Bacteria</taxon>
        <taxon>Bacillati</taxon>
        <taxon>Bacillota</taxon>
        <taxon>Bacilli</taxon>
        <taxon>Bacillales</taxon>
        <taxon>Paenibacillaceae</taxon>
        <taxon>Paenibacillus</taxon>
    </lineage>
</organism>
<evidence type="ECO:0000256" key="1">
    <source>
        <dbReference type="ARBA" id="ARBA00001957"/>
    </source>
</evidence>
<evidence type="ECO:0000256" key="3">
    <source>
        <dbReference type="ARBA" id="ARBA00022737"/>
    </source>
</evidence>
<dbReference type="InterPro" id="IPR010071">
    <property type="entry name" value="AA_adenyl_dom"/>
</dbReference>
<evidence type="ECO:0000259" key="6">
    <source>
        <dbReference type="PROSITE" id="PS50075"/>
    </source>
</evidence>
<feature type="domain" description="Carrier" evidence="6">
    <location>
        <begin position="1001"/>
        <end position="1076"/>
    </location>
</feature>
<gene>
    <name evidence="7" type="ORF">ACEU3E_30455</name>
</gene>